<keyword evidence="1" id="KW-0812">Transmembrane</keyword>
<keyword evidence="1" id="KW-1133">Transmembrane helix</keyword>
<organism evidence="3 4">
    <name type="scientific">Streptomyces uncialis</name>
    <dbReference type="NCBI Taxonomy" id="1048205"/>
    <lineage>
        <taxon>Bacteria</taxon>
        <taxon>Bacillati</taxon>
        <taxon>Actinomycetota</taxon>
        <taxon>Actinomycetes</taxon>
        <taxon>Kitasatosporales</taxon>
        <taxon>Streptomycetaceae</taxon>
        <taxon>Streptomyces</taxon>
    </lineage>
</organism>
<feature type="transmembrane region" description="Helical" evidence="1">
    <location>
        <begin position="77"/>
        <end position="101"/>
    </location>
</feature>
<name>A0A1Q4V2P1_9ACTN</name>
<feature type="domain" description="Major facilitator superfamily (MFS) profile" evidence="2">
    <location>
        <begin position="1"/>
        <end position="104"/>
    </location>
</feature>
<dbReference type="EMBL" id="LFBV01000008">
    <property type="protein sequence ID" value="OKH91990.1"/>
    <property type="molecule type" value="Genomic_DNA"/>
</dbReference>
<accession>A0A1Q4V2P1</accession>
<evidence type="ECO:0000259" key="2">
    <source>
        <dbReference type="PROSITE" id="PS50850"/>
    </source>
</evidence>
<feature type="transmembrane region" description="Helical" evidence="1">
    <location>
        <begin position="43"/>
        <end position="65"/>
    </location>
</feature>
<dbReference type="Pfam" id="PF05437">
    <property type="entry name" value="AzlD"/>
    <property type="match status" value="1"/>
</dbReference>
<evidence type="ECO:0000256" key="1">
    <source>
        <dbReference type="SAM" id="Phobius"/>
    </source>
</evidence>
<evidence type="ECO:0000313" key="3">
    <source>
        <dbReference type="EMBL" id="OKH91990.1"/>
    </source>
</evidence>
<evidence type="ECO:0000313" key="4">
    <source>
        <dbReference type="Proteomes" id="UP000186455"/>
    </source>
</evidence>
<dbReference type="STRING" id="1048205.AB852_27545"/>
<dbReference type="GO" id="GO:0022857">
    <property type="term" value="F:transmembrane transporter activity"/>
    <property type="evidence" value="ECO:0007669"/>
    <property type="project" value="InterPro"/>
</dbReference>
<dbReference type="InterPro" id="IPR008407">
    <property type="entry name" value="Brnchd-chn_aa_trnsp_AzlD"/>
</dbReference>
<dbReference type="RefSeq" id="WP_073792978.1">
    <property type="nucleotide sequence ID" value="NZ_CP109290.1"/>
</dbReference>
<comment type="caution">
    <text evidence="3">The sequence shown here is derived from an EMBL/GenBank/DDBJ whole genome shotgun (WGS) entry which is preliminary data.</text>
</comment>
<reference evidence="3 4" key="1">
    <citation type="submission" date="2015-06" db="EMBL/GenBank/DDBJ databases">
        <title>Cloning and characterization of the uncialamcin biosynthetic gene cluster.</title>
        <authorList>
            <person name="Yan X."/>
            <person name="Huang T."/>
            <person name="Ge H."/>
            <person name="Shen B."/>
        </authorList>
    </citation>
    <scope>NUCLEOTIDE SEQUENCE [LARGE SCALE GENOMIC DNA]</scope>
    <source>
        <strain evidence="3 4">DCA2648</strain>
    </source>
</reference>
<dbReference type="Proteomes" id="UP000186455">
    <property type="component" value="Unassembled WGS sequence"/>
</dbReference>
<keyword evidence="4" id="KW-1185">Reference proteome</keyword>
<protein>
    <submittedName>
        <fullName evidence="3">Branched-chain amino acid transporter</fullName>
    </submittedName>
</protein>
<keyword evidence="1" id="KW-0472">Membrane</keyword>
<dbReference type="AlphaFoldDB" id="A0A1Q4V2P1"/>
<proteinExistence type="predicted"/>
<dbReference type="PROSITE" id="PS50850">
    <property type="entry name" value="MFS"/>
    <property type="match status" value="1"/>
</dbReference>
<gene>
    <name evidence="3" type="ORF">AB852_27545</name>
</gene>
<dbReference type="InterPro" id="IPR020846">
    <property type="entry name" value="MFS_dom"/>
</dbReference>
<sequence>MSGTLVAVLALGLGTYAFRLVGPVLRGRVELSERTRTLLARGAAVLLVALLATGTLLEAGAFAGWARPLGVGAAAVLAWRGAPFAVTVLTAAVATGVLRAFGVP</sequence>